<gene>
    <name evidence="2" type="ORF">D0Z70_15080</name>
</gene>
<keyword evidence="3" id="KW-1185">Reference proteome</keyword>
<dbReference type="EMBL" id="QVRA01000013">
    <property type="protein sequence ID" value="RJG53821.1"/>
    <property type="molecule type" value="Genomic_DNA"/>
</dbReference>
<comment type="caution">
    <text evidence="2">The sequence shown here is derived from an EMBL/GenBank/DDBJ whole genome shotgun (WGS) entry which is preliminary data.</text>
</comment>
<organism evidence="2 3">
    <name type="scientific">Sphingobium terrigena</name>
    <dbReference type="NCBI Taxonomy" id="2304063"/>
    <lineage>
        <taxon>Bacteria</taxon>
        <taxon>Pseudomonadati</taxon>
        <taxon>Pseudomonadota</taxon>
        <taxon>Alphaproteobacteria</taxon>
        <taxon>Sphingomonadales</taxon>
        <taxon>Sphingomonadaceae</taxon>
        <taxon>Sphingobium</taxon>
    </lineage>
</organism>
<dbReference type="Proteomes" id="UP000283469">
    <property type="component" value="Unassembled WGS sequence"/>
</dbReference>
<evidence type="ECO:0000313" key="3">
    <source>
        <dbReference type="Proteomes" id="UP000283469"/>
    </source>
</evidence>
<reference evidence="2 3" key="1">
    <citation type="submission" date="2018-08" db="EMBL/GenBank/DDBJ databases">
        <title>Sphingobium sp. EO9.</title>
        <authorList>
            <person name="Park Y."/>
            <person name="Kim K.H."/>
            <person name="Jeon C.O."/>
        </authorList>
    </citation>
    <scope>NUCLEOTIDE SEQUENCE [LARGE SCALE GENOMIC DNA]</scope>
    <source>
        <strain evidence="2 3">EO9</strain>
    </source>
</reference>
<evidence type="ECO:0000313" key="2">
    <source>
        <dbReference type="EMBL" id="RJG53821.1"/>
    </source>
</evidence>
<evidence type="ECO:0000256" key="1">
    <source>
        <dbReference type="SAM" id="MobiDB-lite"/>
    </source>
</evidence>
<protein>
    <submittedName>
        <fullName evidence="2">Uncharacterized protein</fullName>
    </submittedName>
</protein>
<feature type="region of interest" description="Disordered" evidence="1">
    <location>
        <begin position="38"/>
        <end position="87"/>
    </location>
</feature>
<name>A0A418YQR4_9SPHN</name>
<sequence length="87" mass="9972">MAANGHFFPFTTTVILTKVRIHWLYHRAGSRPLREWIPDQVRDDGGGARISQHRQTEKGRHLAAPPHYPPAQRSAVQPRMKRSLPIT</sequence>
<proteinExistence type="predicted"/>
<dbReference type="AlphaFoldDB" id="A0A418YQR4"/>
<accession>A0A418YQR4</accession>